<name>A0ABQ5AHM7_9ASTR</name>
<dbReference type="EMBL" id="BQNB010012328">
    <property type="protein sequence ID" value="GJT02170.1"/>
    <property type="molecule type" value="Genomic_DNA"/>
</dbReference>
<evidence type="ECO:0000313" key="3">
    <source>
        <dbReference type="EMBL" id="GJT02170.1"/>
    </source>
</evidence>
<evidence type="ECO:0000313" key="4">
    <source>
        <dbReference type="Proteomes" id="UP001151760"/>
    </source>
</evidence>
<gene>
    <name evidence="3" type="ORF">Tco_0823339</name>
</gene>
<evidence type="ECO:0000256" key="1">
    <source>
        <dbReference type="ARBA" id="ARBA00023125"/>
    </source>
</evidence>
<dbReference type="InterPro" id="IPR012340">
    <property type="entry name" value="NA-bd_OB-fold"/>
</dbReference>
<organism evidence="3 4">
    <name type="scientific">Tanacetum coccineum</name>
    <dbReference type="NCBI Taxonomy" id="301880"/>
    <lineage>
        <taxon>Eukaryota</taxon>
        <taxon>Viridiplantae</taxon>
        <taxon>Streptophyta</taxon>
        <taxon>Embryophyta</taxon>
        <taxon>Tracheophyta</taxon>
        <taxon>Spermatophyta</taxon>
        <taxon>Magnoliopsida</taxon>
        <taxon>eudicotyledons</taxon>
        <taxon>Gunneridae</taxon>
        <taxon>Pentapetalae</taxon>
        <taxon>asterids</taxon>
        <taxon>campanulids</taxon>
        <taxon>Asterales</taxon>
        <taxon>Asteraceae</taxon>
        <taxon>Asteroideae</taxon>
        <taxon>Anthemideae</taxon>
        <taxon>Anthemidinae</taxon>
        <taxon>Tanacetum</taxon>
    </lineage>
</organism>
<protein>
    <submittedName>
        <fullName evidence="3">SOSS complex subunit B</fullName>
    </submittedName>
</protein>
<feature type="region of interest" description="Disordered" evidence="2">
    <location>
        <begin position="435"/>
        <end position="460"/>
    </location>
</feature>
<feature type="compositionally biased region" description="Basic and acidic residues" evidence="2">
    <location>
        <begin position="138"/>
        <end position="149"/>
    </location>
</feature>
<dbReference type="SUPFAM" id="SSF50249">
    <property type="entry name" value="Nucleic acid-binding proteins"/>
    <property type="match status" value="1"/>
</dbReference>
<reference evidence="3" key="2">
    <citation type="submission" date="2022-01" db="EMBL/GenBank/DDBJ databases">
        <authorList>
            <person name="Yamashiro T."/>
            <person name="Shiraishi A."/>
            <person name="Satake H."/>
            <person name="Nakayama K."/>
        </authorList>
    </citation>
    <scope>NUCLEOTIDE SEQUENCE</scope>
</reference>
<dbReference type="InterPro" id="IPR051231">
    <property type="entry name" value="SOSS-B"/>
</dbReference>
<keyword evidence="4" id="KW-1185">Reference proteome</keyword>
<feature type="region of interest" description="Disordered" evidence="2">
    <location>
        <begin position="128"/>
        <end position="149"/>
    </location>
</feature>
<dbReference type="PANTHER" id="PTHR13356">
    <property type="entry name" value="OB FOLD NUCLEIC ACID BINDING PROTEIN-RELATED"/>
    <property type="match status" value="1"/>
</dbReference>
<comment type="caution">
    <text evidence="3">The sequence shown here is derived from an EMBL/GenBank/DDBJ whole genome shotgun (WGS) entry which is preliminary data.</text>
</comment>
<sequence length="623" mass="71083">MFSIISMGYKFIAPEHIAIGLLTVDDGSAGQVLQNIPKEIHLKFGLRASWRGKLAKFAAMAATTDKNKRGRDDEMQMWEKSILWKADMYLGWATQIMLTRRRSDVSSNIPSLKKLDVVKKDESEEARNRSLAGVLKGGDGESSKDFRPKDYSEQRTTYTVSVHFQLWNTECDIFQPGDILCLTNGMFTYNRDKYFVPRAGRRGKVQKVGEFTMAFEESPNMSEIVFEQASRNYFDKVITPLNHWPSHKAFCIVKGAAYNLAFTFFATLSEDLRLSIVYKVLVSCQGLWFKGSGSRAVIQASRFSGCRGFIQHQPLEMKLLQVCQIKVEILYGDVDEDGRAHAVARGELRAAFDAPAMARVLEVSRIYPQICQPEARLKINGINLSNKKDDIIIGFEPCKPFENHESHGDIPFSGPLQVSGSSGFAWARRRFDDSSSLRSCSRGRDSKPEAFDSGSDGHNSQDRSIAVFKKIDYIGNTNESNMFLKSCTTFQTMEKVMVKENSEDIFNFGRALEDFICVVFVPDRNITLQLRLIKKDKGGEVMERVFENWERPREFEYILQHIRFRANNESKMHDMARRIRACADGPTECVMYADYTVYTTGSFISKRVHSCFRRHGYVIQLEY</sequence>
<proteinExistence type="predicted"/>
<dbReference type="Proteomes" id="UP001151760">
    <property type="component" value="Unassembled WGS sequence"/>
</dbReference>
<reference evidence="3" key="1">
    <citation type="journal article" date="2022" name="Int. J. Mol. Sci.">
        <title>Draft Genome of Tanacetum Coccineum: Genomic Comparison of Closely Related Tanacetum-Family Plants.</title>
        <authorList>
            <person name="Yamashiro T."/>
            <person name="Shiraishi A."/>
            <person name="Nakayama K."/>
            <person name="Satake H."/>
        </authorList>
    </citation>
    <scope>NUCLEOTIDE SEQUENCE</scope>
</reference>
<evidence type="ECO:0000256" key="2">
    <source>
        <dbReference type="SAM" id="MobiDB-lite"/>
    </source>
</evidence>
<keyword evidence="1" id="KW-0238">DNA-binding</keyword>
<dbReference type="PANTHER" id="PTHR13356:SF0">
    <property type="entry name" value="SOSS COMPLEX SUBUNIT B HOMOLOG"/>
    <property type="match status" value="1"/>
</dbReference>
<accession>A0ABQ5AHM7</accession>
<dbReference type="Gene3D" id="2.40.50.140">
    <property type="entry name" value="Nucleic acid-binding proteins"/>
    <property type="match status" value="1"/>
</dbReference>